<evidence type="ECO:0000313" key="1">
    <source>
        <dbReference type="EMBL" id="MXN18322.1"/>
    </source>
</evidence>
<dbReference type="EMBL" id="WUMU01000012">
    <property type="protein sequence ID" value="MXN18322.1"/>
    <property type="molecule type" value="Genomic_DNA"/>
</dbReference>
<sequence length="47" mass="5014">MQGRDYPLKAAGYLAAQLSAGITQTTGQPVTVDRVIRALCRCGFDVT</sequence>
<accession>A0A6L7G3S3</accession>
<comment type="caution">
    <text evidence="1">The sequence shown here is derived from an EMBL/GenBank/DDBJ whole genome shotgun (WGS) entry which is preliminary data.</text>
</comment>
<protein>
    <submittedName>
        <fullName evidence="1">Uncharacterized protein</fullName>
    </submittedName>
</protein>
<evidence type="ECO:0000313" key="2">
    <source>
        <dbReference type="Proteomes" id="UP000477911"/>
    </source>
</evidence>
<organism evidence="1 2">
    <name type="scientific">Pseudooceanicola albus</name>
    <dbReference type="NCBI Taxonomy" id="2692189"/>
    <lineage>
        <taxon>Bacteria</taxon>
        <taxon>Pseudomonadati</taxon>
        <taxon>Pseudomonadota</taxon>
        <taxon>Alphaproteobacteria</taxon>
        <taxon>Rhodobacterales</taxon>
        <taxon>Paracoccaceae</taxon>
        <taxon>Pseudooceanicola</taxon>
    </lineage>
</organism>
<gene>
    <name evidence="1" type="ORF">GR170_10780</name>
</gene>
<dbReference type="AlphaFoldDB" id="A0A6L7G3S3"/>
<reference evidence="1 2" key="1">
    <citation type="submission" date="2019-12" db="EMBL/GenBank/DDBJ databases">
        <authorList>
            <person name="Li M."/>
        </authorList>
    </citation>
    <scope>NUCLEOTIDE SEQUENCE [LARGE SCALE GENOMIC DNA]</scope>
    <source>
        <strain evidence="1 2">GBMRC 2024</strain>
    </source>
</reference>
<dbReference type="Proteomes" id="UP000477911">
    <property type="component" value="Unassembled WGS sequence"/>
</dbReference>
<dbReference type="RefSeq" id="WP_160894457.1">
    <property type="nucleotide sequence ID" value="NZ_WUMU01000012.1"/>
</dbReference>
<keyword evidence="2" id="KW-1185">Reference proteome</keyword>
<proteinExistence type="predicted"/>
<name>A0A6L7G3S3_9RHOB</name>